<dbReference type="InterPro" id="IPR000308">
    <property type="entry name" value="14-3-3"/>
</dbReference>
<organism evidence="4 5">
    <name type="scientific">Dendrobium nobile</name>
    <name type="common">Orchid</name>
    <dbReference type="NCBI Taxonomy" id="94219"/>
    <lineage>
        <taxon>Eukaryota</taxon>
        <taxon>Viridiplantae</taxon>
        <taxon>Streptophyta</taxon>
        <taxon>Embryophyta</taxon>
        <taxon>Tracheophyta</taxon>
        <taxon>Spermatophyta</taxon>
        <taxon>Magnoliopsida</taxon>
        <taxon>Liliopsida</taxon>
        <taxon>Asparagales</taxon>
        <taxon>Orchidaceae</taxon>
        <taxon>Epidendroideae</taxon>
        <taxon>Malaxideae</taxon>
        <taxon>Dendrobiinae</taxon>
        <taxon>Dendrobium</taxon>
    </lineage>
</organism>
<dbReference type="SMR" id="A0A8T3ASM0"/>
<dbReference type="Pfam" id="PF00244">
    <property type="entry name" value="14-3-3"/>
    <property type="match status" value="1"/>
</dbReference>
<dbReference type="AlphaFoldDB" id="A0A8T3ASM0"/>
<comment type="caution">
    <text evidence="4">The sequence shown here is derived from an EMBL/GenBank/DDBJ whole genome shotgun (WGS) entry which is preliminary data.</text>
</comment>
<dbReference type="SUPFAM" id="SSF48445">
    <property type="entry name" value="14-3-3 protein"/>
    <property type="match status" value="1"/>
</dbReference>
<reference evidence="4" key="1">
    <citation type="journal article" date="2022" name="Front. Genet.">
        <title>Chromosome-Scale Assembly of the Dendrobium nobile Genome Provides Insights Into the Molecular Mechanism of the Biosynthesis of the Medicinal Active Ingredient of Dendrobium.</title>
        <authorList>
            <person name="Xu Q."/>
            <person name="Niu S.-C."/>
            <person name="Li K.-L."/>
            <person name="Zheng P.-J."/>
            <person name="Zhang X.-J."/>
            <person name="Jia Y."/>
            <person name="Liu Y."/>
            <person name="Niu Y.-X."/>
            <person name="Yu L.-H."/>
            <person name="Chen D.-F."/>
            <person name="Zhang G.-Q."/>
        </authorList>
    </citation>
    <scope>NUCLEOTIDE SEQUENCE</scope>
    <source>
        <tissue evidence="4">Leaf</tissue>
    </source>
</reference>
<dbReference type="InterPro" id="IPR036815">
    <property type="entry name" value="14-3-3_dom_sf"/>
</dbReference>
<dbReference type="EMBL" id="JAGYWB010000014">
    <property type="protein sequence ID" value="KAI0499101.1"/>
    <property type="molecule type" value="Genomic_DNA"/>
</dbReference>
<keyword evidence="5" id="KW-1185">Reference proteome</keyword>
<dbReference type="Proteomes" id="UP000829196">
    <property type="component" value="Unassembled WGS sequence"/>
</dbReference>
<feature type="domain" description="14-3-3" evidence="3">
    <location>
        <begin position="12"/>
        <end position="253"/>
    </location>
</feature>
<name>A0A8T3ASM0_DENNO</name>
<comment type="similarity">
    <text evidence="1">Belongs to the 14-3-3 family.</text>
</comment>
<evidence type="ECO:0000313" key="5">
    <source>
        <dbReference type="Proteomes" id="UP000829196"/>
    </source>
</evidence>
<evidence type="ECO:0000313" key="4">
    <source>
        <dbReference type="EMBL" id="KAI0499101.1"/>
    </source>
</evidence>
<feature type="site" description="Interaction with phosphoserine on interacting protein" evidence="2">
    <location>
        <position position="68"/>
    </location>
</feature>
<evidence type="ECO:0000256" key="2">
    <source>
        <dbReference type="PIRSR" id="PIRSR000868-1"/>
    </source>
</evidence>
<dbReference type="Gene3D" id="1.20.190.20">
    <property type="entry name" value="14-3-3 domain"/>
    <property type="match status" value="1"/>
</dbReference>
<dbReference type="OrthoDB" id="10276378at2759"/>
<protein>
    <recommendedName>
        <fullName evidence="3">14-3-3 domain-containing protein</fullName>
    </recommendedName>
</protein>
<feature type="site" description="Interaction with phosphoserine on interacting protein" evidence="2">
    <location>
        <position position="141"/>
    </location>
</feature>
<dbReference type="PRINTS" id="PR00305">
    <property type="entry name" value="1433ZETA"/>
</dbReference>
<dbReference type="PANTHER" id="PTHR18860">
    <property type="entry name" value="14-3-3 PROTEIN"/>
    <property type="match status" value="1"/>
</dbReference>
<sequence length="254" mass="28472">MPSIQCAPPLSREEYSYMAMVAEEAERFDEMGRIIEEMVRRTSSLGEFTADERNLIAIAHKKMVDARRGSWRKVVSVESQEGKLSSGVNPKIVKSFRKRIEAELDEICGAIISLLGSHLIPSASTSEAKVFFLKMKGDYHRYLAEFKVGDGRKHAALRSIAAYKEAEDIALVHLAPTNPARLGLALNFSVFCFEILNLSENARQIAQQAFKEAIGDLDKLARDSYSHARLQLQSLQDNLTLWNHDIQDEAVKGC</sequence>
<gene>
    <name evidence="4" type="ORF">KFK09_020002</name>
</gene>
<dbReference type="SMART" id="SM00101">
    <property type="entry name" value="14_3_3"/>
    <property type="match status" value="1"/>
</dbReference>
<proteinExistence type="inferred from homology"/>
<evidence type="ECO:0000259" key="3">
    <source>
        <dbReference type="SMART" id="SM00101"/>
    </source>
</evidence>
<accession>A0A8T3ASM0</accession>
<dbReference type="InterPro" id="IPR023410">
    <property type="entry name" value="14-3-3_domain"/>
</dbReference>
<dbReference type="PIRSF" id="PIRSF000868">
    <property type="entry name" value="14-3-3"/>
    <property type="match status" value="1"/>
</dbReference>
<evidence type="ECO:0000256" key="1">
    <source>
        <dbReference type="ARBA" id="ARBA00006141"/>
    </source>
</evidence>